<dbReference type="HOGENOM" id="CLU_049301_18_0_6"/>
<dbReference type="PANTHER" id="PTHR46268:SF23">
    <property type="entry name" value="UNIVERSAL STRESS PROTEIN A-RELATED"/>
    <property type="match status" value="1"/>
</dbReference>
<dbReference type="AlphaFoldDB" id="E8KKT1"/>
<dbReference type="CDD" id="cd23657">
    <property type="entry name" value="USP-A-like"/>
    <property type="match status" value="1"/>
</dbReference>
<evidence type="ECO:0000313" key="7">
    <source>
        <dbReference type="EMBL" id="EFX90496.1"/>
    </source>
</evidence>
<dbReference type="PANTHER" id="PTHR46268">
    <property type="entry name" value="STRESS RESPONSE PROTEIN NHAX"/>
    <property type="match status" value="1"/>
</dbReference>
<reference evidence="7 8" key="1">
    <citation type="submission" date="2011-01" db="EMBL/GenBank/DDBJ databases">
        <authorList>
            <person name="Muzny D."/>
            <person name="Qin X."/>
            <person name="Deng J."/>
            <person name="Jiang H."/>
            <person name="Liu Y."/>
            <person name="Qu J."/>
            <person name="Song X.-Z."/>
            <person name="Zhang L."/>
            <person name="Thornton R."/>
            <person name="Coyle M."/>
            <person name="Francisco L."/>
            <person name="Jackson L."/>
            <person name="Javaid M."/>
            <person name="Korchina V."/>
            <person name="Kovar C."/>
            <person name="Mata R."/>
            <person name="Mathew T."/>
            <person name="Ngo R."/>
            <person name="Nguyen L."/>
            <person name="Nguyen N."/>
            <person name="Okwuonu G."/>
            <person name="Ongeri F."/>
            <person name="Pham C."/>
            <person name="Simmons D."/>
            <person name="Wilczek-Boney K."/>
            <person name="Hale W."/>
            <person name="Jakkamsetti A."/>
            <person name="Pham P."/>
            <person name="Ruth R."/>
            <person name="San Lucas F."/>
            <person name="Warren J."/>
            <person name="Zhang J."/>
            <person name="Zhao Z."/>
            <person name="Zhou C."/>
            <person name="Zhu D."/>
            <person name="Lee S."/>
            <person name="Bess C."/>
            <person name="Blankenburg K."/>
            <person name="Forbes L."/>
            <person name="Fu Q."/>
            <person name="Gubbala S."/>
            <person name="Hirani K."/>
            <person name="Jayaseelan J.C."/>
            <person name="Lara F."/>
            <person name="Munidasa M."/>
            <person name="Palculict T."/>
            <person name="Patil S."/>
            <person name="Pu L.-L."/>
            <person name="Saada N."/>
            <person name="Tang L."/>
            <person name="Weissenberger G."/>
            <person name="Zhu Y."/>
            <person name="Hemphill L."/>
            <person name="Shang Y."/>
            <person name="Youmans B."/>
            <person name="Ayvaz T."/>
            <person name="Ross M."/>
            <person name="Santibanez J."/>
            <person name="Aqrawi P."/>
            <person name="Gross S."/>
            <person name="Joshi V."/>
            <person name="Fowler G."/>
            <person name="Nazareth L."/>
            <person name="Reid J."/>
            <person name="Worley K."/>
            <person name="Petrosino J."/>
            <person name="Highlander S."/>
            <person name="Gibbs R."/>
        </authorList>
    </citation>
    <scope>NUCLEOTIDE SEQUENCE [LARGE SCALE GENOMIC DNA]</scope>
    <source>
        <strain evidence="7 8">ATCC 25976</strain>
    </source>
</reference>
<accession>E8KKT1</accession>
<evidence type="ECO:0000313" key="8">
    <source>
        <dbReference type="Proteomes" id="UP000005467"/>
    </source>
</evidence>
<name>E8KKT1_9PAST</name>
<comment type="caution">
    <text evidence="7">The sequence shown here is derived from an EMBL/GenBank/DDBJ whole genome shotgun (WGS) entry which is preliminary data.</text>
</comment>
<dbReference type="Proteomes" id="UP000005467">
    <property type="component" value="Unassembled WGS sequence"/>
</dbReference>
<keyword evidence="8" id="KW-1185">Reference proteome</keyword>
<comment type="function">
    <text evidence="5">Required for resistance to DNA-damaging agents.</text>
</comment>
<evidence type="ECO:0000256" key="5">
    <source>
        <dbReference type="PIRNR" id="PIRNR006276"/>
    </source>
</evidence>
<proteinExistence type="inferred from homology"/>
<dbReference type="EMBL" id="AEVG01000166">
    <property type="protein sequence ID" value="EFX90496.1"/>
    <property type="molecule type" value="Genomic_DNA"/>
</dbReference>
<dbReference type="GO" id="GO:0005737">
    <property type="term" value="C:cytoplasm"/>
    <property type="evidence" value="ECO:0007669"/>
    <property type="project" value="UniProtKB-SubCell"/>
</dbReference>
<evidence type="ECO:0000256" key="1">
    <source>
        <dbReference type="ARBA" id="ARBA00004496"/>
    </source>
</evidence>
<keyword evidence="4 5" id="KW-0963">Cytoplasm</keyword>
<dbReference type="InterPro" id="IPR014729">
    <property type="entry name" value="Rossmann-like_a/b/a_fold"/>
</dbReference>
<comment type="subunit">
    <text evidence="3">Homodimer.</text>
</comment>
<evidence type="ECO:0000256" key="4">
    <source>
        <dbReference type="ARBA" id="ARBA00022490"/>
    </source>
</evidence>
<dbReference type="SUPFAM" id="SSF52402">
    <property type="entry name" value="Adenine nucleotide alpha hydrolases-like"/>
    <property type="match status" value="1"/>
</dbReference>
<dbReference type="InterPro" id="IPR006015">
    <property type="entry name" value="Universal_stress_UspA"/>
</dbReference>
<sequence>MLVFEPKIRFRQANKESIMYKHILVAVDLSEESLILLRKGADLAEKCGAKLSLIHVDVNFSDLYTGLIDINMSSVQDSVVQETTRALNELSSKISYPVSECLNGTGDFSQVLEEAVEKHQIDLLITGHHQDFWSKFMSSTRQVMNNVSVDMLVVPLADE</sequence>
<dbReference type="Pfam" id="PF00582">
    <property type="entry name" value="Usp"/>
    <property type="match status" value="1"/>
</dbReference>
<feature type="domain" description="UspA" evidence="6">
    <location>
        <begin position="19"/>
        <end position="155"/>
    </location>
</feature>
<comment type="subcellular location">
    <subcellularLocation>
        <location evidence="1 5">Cytoplasm</location>
    </subcellularLocation>
</comment>
<evidence type="ECO:0000256" key="2">
    <source>
        <dbReference type="ARBA" id="ARBA00008791"/>
    </source>
</evidence>
<evidence type="ECO:0000259" key="6">
    <source>
        <dbReference type="Pfam" id="PF00582"/>
    </source>
</evidence>
<protein>
    <recommendedName>
        <fullName evidence="5">Universal stress protein</fullName>
    </recommendedName>
</protein>
<comment type="similarity">
    <text evidence="2 5">Belongs to the universal stress protein A family.</text>
</comment>
<dbReference type="Gene3D" id="3.40.50.620">
    <property type="entry name" value="HUPs"/>
    <property type="match status" value="1"/>
</dbReference>
<evidence type="ECO:0000256" key="3">
    <source>
        <dbReference type="ARBA" id="ARBA00011738"/>
    </source>
</evidence>
<dbReference type="InterPro" id="IPR006016">
    <property type="entry name" value="UspA"/>
</dbReference>
<gene>
    <name evidence="7" type="ORF">HMPREF0027_2448</name>
</gene>
<dbReference type="PIRSF" id="PIRSF006276">
    <property type="entry name" value="UspA"/>
    <property type="match status" value="1"/>
</dbReference>
<organism evidence="7 8">
    <name type="scientific">Actinobacillus ureae ATCC 25976</name>
    <dbReference type="NCBI Taxonomy" id="887324"/>
    <lineage>
        <taxon>Bacteria</taxon>
        <taxon>Pseudomonadati</taxon>
        <taxon>Pseudomonadota</taxon>
        <taxon>Gammaproteobacteria</taxon>
        <taxon>Pasteurellales</taxon>
        <taxon>Pasteurellaceae</taxon>
        <taxon>Actinobacillus</taxon>
    </lineage>
</organism>